<reference evidence="2" key="1">
    <citation type="journal article" date="2020" name="Stud. Mycol.">
        <title>101 Dothideomycetes genomes: a test case for predicting lifestyles and emergence of pathogens.</title>
        <authorList>
            <person name="Haridas S."/>
            <person name="Albert R."/>
            <person name="Binder M."/>
            <person name="Bloem J."/>
            <person name="Labutti K."/>
            <person name="Salamov A."/>
            <person name="Andreopoulos B."/>
            <person name="Baker S."/>
            <person name="Barry K."/>
            <person name="Bills G."/>
            <person name="Bluhm B."/>
            <person name="Cannon C."/>
            <person name="Castanera R."/>
            <person name="Culley D."/>
            <person name="Daum C."/>
            <person name="Ezra D."/>
            <person name="Gonzalez J."/>
            <person name="Henrissat B."/>
            <person name="Kuo A."/>
            <person name="Liang C."/>
            <person name="Lipzen A."/>
            <person name="Lutzoni F."/>
            <person name="Magnuson J."/>
            <person name="Mondo S."/>
            <person name="Nolan M."/>
            <person name="Ohm R."/>
            <person name="Pangilinan J."/>
            <person name="Park H.-J."/>
            <person name="Ramirez L."/>
            <person name="Alfaro M."/>
            <person name="Sun H."/>
            <person name="Tritt A."/>
            <person name="Yoshinaga Y."/>
            <person name="Zwiers L.-H."/>
            <person name="Turgeon B."/>
            <person name="Goodwin S."/>
            <person name="Spatafora J."/>
            <person name="Crous P."/>
            <person name="Grigoriev I."/>
        </authorList>
    </citation>
    <scope>NUCLEOTIDE SEQUENCE</scope>
    <source>
        <strain evidence="2">CBS 122681</strain>
    </source>
</reference>
<name>A0A6A6SU03_9PLEO</name>
<organism evidence="2 3">
    <name type="scientific">Lophiostoma macrostomum CBS 122681</name>
    <dbReference type="NCBI Taxonomy" id="1314788"/>
    <lineage>
        <taxon>Eukaryota</taxon>
        <taxon>Fungi</taxon>
        <taxon>Dikarya</taxon>
        <taxon>Ascomycota</taxon>
        <taxon>Pezizomycotina</taxon>
        <taxon>Dothideomycetes</taxon>
        <taxon>Pleosporomycetidae</taxon>
        <taxon>Pleosporales</taxon>
        <taxon>Lophiostomataceae</taxon>
        <taxon>Lophiostoma</taxon>
    </lineage>
</organism>
<evidence type="ECO:0000313" key="3">
    <source>
        <dbReference type="Proteomes" id="UP000799324"/>
    </source>
</evidence>
<accession>A0A6A6SU03</accession>
<dbReference type="Proteomes" id="UP000799324">
    <property type="component" value="Unassembled WGS sequence"/>
</dbReference>
<evidence type="ECO:0000256" key="1">
    <source>
        <dbReference type="SAM" id="SignalP"/>
    </source>
</evidence>
<dbReference type="AlphaFoldDB" id="A0A6A6SU03"/>
<sequence>MKLHTLTVPLLFISTSSAWLLSGCAGGGIHNWKKDNCYNFESAQVQYQSDNKCTMFVFGDKDCKGNALSTTNQNACTAAPGGAGVRSVKCREI</sequence>
<gene>
    <name evidence="2" type="ORF">K491DRAFT_697244</name>
</gene>
<dbReference type="PROSITE" id="PS51257">
    <property type="entry name" value="PROKAR_LIPOPROTEIN"/>
    <property type="match status" value="1"/>
</dbReference>
<keyword evidence="1" id="KW-0732">Signal</keyword>
<protein>
    <submittedName>
        <fullName evidence="2">Uncharacterized protein</fullName>
    </submittedName>
</protein>
<feature type="chain" id="PRO_5025562458" evidence="1">
    <location>
        <begin position="19"/>
        <end position="93"/>
    </location>
</feature>
<proteinExistence type="predicted"/>
<dbReference type="EMBL" id="MU004454">
    <property type="protein sequence ID" value="KAF2650451.1"/>
    <property type="molecule type" value="Genomic_DNA"/>
</dbReference>
<evidence type="ECO:0000313" key="2">
    <source>
        <dbReference type="EMBL" id="KAF2650451.1"/>
    </source>
</evidence>
<keyword evidence="3" id="KW-1185">Reference proteome</keyword>
<feature type="signal peptide" evidence="1">
    <location>
        <begin position="1"/>
        <end position="18"/>
    </location>
</feature>